<dbReference type="Pfam" id="PF05388">
    <property type="entry name" value="Carbpep_Y_N"/>
    <property type="match status" value="1"/>
</dbReference>
<dbReference type="InterPro" id="IPR029058">
    <property type="entry name" value="AB_hydrolase_fold"/>
</dbReference>
<dbReference type="Gene3D" id="1.10.287.410">
    <property type="match status" value="1"/>
</dbReference>
<dbReference type="InterPro" id="IPR018202">
    <property type="entry name" value="Ser_caboxypep_ser_AS"/>
</dbReference>
<keyword evidence="5 13" id="KW-0645">Protease</keyword>
<comment type="function">
    <text evidence="11">Vacuolar carboxypeptidase involved in degradation of small peptides. Digests preferentially peptides containing an aliphatic or hydrophobic residue in P1' position, as well as methionine, leucine or phenylalanine in P1 position of ester substrate.</text>
</comment>
<keyword evidence="9" id="KW-1015">Disulfide bond</keyword>
<sequence length="544" mass="60879">MKVAASALLVGAATAAVAPQQQVLKLPEQLKEFTNTEGWAKPLHNLEESLKSLTGEARRVWDEVALMFPESFDKASFFSTPKPHTRKPDHEWDHVVKGADIQSVWVENANGEKEREIDGKLENYNLRVKKVDPSSLGVDKVKQYSGYLDDDEEDKHLFYWFFESRNDPKNDPVVLWLNGGPGCSSLMGLFMELGPGSITKDGKVKYNDFSWNSNASVIFIDQPVNVGYSYSSGGVSNTVAAGKDIYALLTLFFKQFPEYAEQSFHISGESYAGHYIPVFASEILSHKKRNINLQSVLIGNGLTDGLTQYEYYRPMACGDGGWPAVLDESACTAMDNALPRCASLIENCYNSESVWSCVPASIYCNNAMIGPYQRTGQNVYDVRRPCGNNDLCYDEIDWISSFLNRKEVMKAVGAEVNSYDSCNFDINRNFLLQGDWMKPYHRVVPGLLAQIPVLVYAGDADYICNWLGNKAWTEALEWPGQKDYAKAEMEDLLLSGDGKKIGQVKSSGNFTFMRLHAGGHMVPYDQPEASADMVKRWLAGEFWV</sequence>
<dbReference type="SUPFAM" id="SSF53474">
    <property type="entry name" value="alpha/beta-Hydrolases"/>
    <property type="match status" value="1"/>
</dbReference>
<feature type="chain" id="PRO_5025532082" description="Carboxypeptidase" evidence="14">
    <location>
        <begin position="16"/>
        <end position="544"/>
    </location>
</feature>
<evidence type="ECO:0000256" key="6">
    <source>
        <dbReference type="ARBA" id="ARBA00022729"/>
    </source>
</evidence>
<comment type="catalytic activity">
    <reaction evidence="12">
        <text>Release of a C-terminal amino acid with broad specificity.</text>
        <dbReference type="EC" id="3.4.16.5"/>
    </reaction>
</comment>
<evidence type="ECO:0000256" key="5">
    <source>
        <dbReference type="ARBA" id="ARBA00022670"/>
    </source>
</evidence>
<evidence type="ECO:0000256" key="14">
    <source>
        <dbReference type="SAM" id="SignalP"/>
    </source>
</evidence>
<feature type="domain" description="Propeptide carboxypeptidase Y" evidence="15">
    <location>
        <begin position="1"/>
        <end position="102"/>
    </location>
</feature>
<dbReference type="PRINTS" id="PR00724">
    <property type="entry name" value="CRBOXYPTASEC"/>
</dbReference>
<evidence type="ECO:0000256" key="12">
    <source>
        <dbReference type="ARBA" id="ARBA00052076"/>
    </source>
</evidence>
<keyword evidence="6 14" id="KW-0732">Signal</keyword>
<dbReference type="GO" id="GO:0006508">
    <property type="term" value="P:proteolysis"/>
    <property type="evidence" value="ECO:0007669"/>
    <property type="project" value="UniProtKB-KW"/>
</dbReference>
<evidence type="ECO:0000256" key="7">
    <source>
        <dbReference type="ARBA" id="ARBA00022801"/>
    </source>
</evidence>
<keyword evidence="7 13" id="KW-0378">Hydrolase</keyword>
<organism evidence="16 17">
    <name type="scientific">Byssothecium circinans</name>
    <dbReference type="NCBI Taxonomy" id="147558"/>
    <lineage>
        <taxon>Eukaryota</taxon>
        <taxon>Fungi</taxon>
        <taxon>Dikarya</taxon>
        <taxon>Ascomycota</taxon>
        <taxon>Pezizomycotina</taxon>
        <taxon>Dothideomycetes</taxon>
        <taxon>Pleosporomycetidae</taxon>
        <taxon>Pleosporales</taxon>
        <taxon>Massarineae</taxon>
        <taxon>Massarinaceae</taxon>
        <taxon>Byssothecium</taxon>
    </lineage>
</organism>
<dbReference type="PANTHER" id="PTHR11802">
    <property type="entry name" value="SERINE PROTEASE FAMILY S10 SERINE CARBOXYPEPTIDASE"/>
    <property type="match status" value="1"/>
</dbReference>
<evidence type="ECO:0000256" key="8">
    <source>
        <dbReference type="ARBA" id="ARBA00023145"/>
    </source>
</evidence>
<evidence type="ECO:0000259" key="15">
    <source>
        <dbReference type="Pfam" id="PF05388"/>
    </source>
</evidence>
<dbReference type="PROSITE" id="PS00131">
    <property type="entry name" value="CARBOXYPEPT_SER_SER"/>
    <property type="match status" value="1"/>
</dbReference>
<evidence type="ECO:0000256" key="11">
    <source>
        <dbReference type="ARBA" id="ARBA00025622"/>
    </source>
</evidence>
<dbReference type="GO" id="GO:0004185">
    <property type="term" value="F:serine-type carboxypeptidase activity"/>
    <property type="evidence" value="ECO:0007669"/>
    <property type="project" value="UniProtKB-UniRule"/>
</dbReference>
<evidence type="ECO:0000256" key="3">
    <source>
        <dbReference type="ARBA" id="ARBA00022554"/>
    </source>
</evidence>
<evidence type="ECO:0000256" key="9">
    <source>
        <dbReference type="ARBA" id="ARBA00023157"/>
    </source>
</evidence>
<evidence type="ECO:0000313" key="16">
    <source>
        <dbReference type="EMBL" id="KAF1952108.1"/>
    </source>
</evidence>
<evidence type="ECO:0000256" key="13">
    <source>
        <dbReference type="RuleBase" id="RU361156"/>
    </source>
</evidence>
<name>A0A6A5TIA4_9PLEO</name>
<dbReference type="InterPro" id="IPR008442">
    <property type="entry name" value="Propeptide_carboxypepY"/>
</dbReference>
<comment type="similarity">
    <text evidence="2 13">Belongs to the peptidase S10 family.</text>
</comment>
<evidence type="ECO:0000256" key="1">
    <source>
        <dbReference type="ARBA" id="ARBA00004116"/>
    </source>
</evidence>
<dbReference type="EC" id="3.4.16.-" evidence="13"/>
<dbReference type="OrthoDB" id="443318at2759"/>
<dbReference type="AlphaFoldDB" id="A0A6A5TIA4"/>
<dbReference type="EMBL" id="ML977012">
    <property type="protein sequence ID" value="KAF1952108.1"/>
    <property type="molecule type" value="Genomic_DNA"/>
</dbReference>
<keyword evidence="4 13" id="KW-0121">Carboxypeptidase</keyword>
<evidence type="ECO:0000313" key="17">
    <source>
        <dbReference type="Proteomes" id="UP000800035"/>
    </source>
</evidence>
<keyword evidence="10" id="KW-0325">Glycoprotein</keyword>
<dbReference type="FunFam" id="1.10.287.410:FF:000001">
    <property type="entry name" value="Carboxypeptidase Y"/>
    <property type="match status" value="1"/>
</dbReference>
<evidence type="ECO:0000256" key="2">
    <source>
        <dbReference type="ARBA" id="ARBA00009431"/>
    </source>
</evidence>
<keyword evidence="17" id="KW-1185">Reference proteome</keyword>
<comment type="subcellular location">
    <subcellularLocation>
        <location evidence="1">Vacuole</location>
    </subcellularLocation>
</comment>
<dbReference type="GO" id="GO:0000328">
    <property type="term" value="C:fungal-type vacuole lumen"/>
    <property type="evidence" value="ECO:0007669"/>
    <property type="project" value="UniProtKB-ARBA"/>
</dbReference>
<evidence type="ECO:0000256" key="10">
    <source>
        <dbReference type="ARBA" id="ARBA00023180"/>
    </source>
</evidence>
<protein>
    <recommendedName>
        <fullName evidence="13">Carboxypeptidase</fullName>
        <ecNumber evidence="13">3.4.16.-</ecNumber>
    </recommendedName>
</protein>
<dbReference type="Gene3D" id="3.40.50.1820">
    <property type="entry name" value="alpha/beta hydrolase"/>
    <property type="match status" value="1"/>
</dbReference>
<reference evidence="16" key="1">
    <citation type="journal article" date="2020" name="Stud. Mycol.">
        <title>101 Dothideomycetes genomes: a test case for predicting lifestyles and emergence of pathogens.</title>
        <authorList>
            <person name="Haridas S."/>
            <person name="Albert R."/>
            <person name="Binder M."/>
            <person name="Bloem J."/>
            <person name="Labutti K."/>
            <person name="Salamov A."/>
            <person name="Andreopoulos B."/>
            <person name="Baker S."/>
            <person name="Barry K."/>
            <person name="Bills G."/>
            <person name="Bluhm B."/>
            <person name="Cannon C."/>
            <person name="Castanera R."/>
            <person name="Culley D."/>
            <person name="Daum C."/>
            <person name="Ezra D."/>
            <person name="Gonzalez J."/>
            <person name="Henrissat B."/>
            <person name="Kuo A."/>
            <person name="Liang C."/>
            <person name="Lipzen A."/>
            <person name="Lutzoni F."/>
            <person name="Magnuson J."/>
            <person name="Mondo S."/>
            <person name="Nolan M."/>
            <person name="Ohm R."/>
            <person name="Pangilinan J."/>
            <person name="Park H.-J."/>
            <person name="Ramirez L."/>
            <person name="Alfaro M."/>
            <person name="Sun H."/>
            <person name="Tritt A."/>
            <person name="Yoshinaga Y."/>
            <person name="Zwiers L.-H."/>
            <person name="Turgeon B."/>
            <person name="Goodwin S."/>
            <person name="Spatafora J."/>
            <person name="Crous P."/>
            <person name="Grigoriev I."/>
        </authorList>
    </citation>
    <scope>NUCLEOTIDE SEQUENCE</scope>
    <source>
        <strain evidence="16">CBS 675.92</strain>
    </source>
</reference>
<dbReference type="InterPro" id="IPR001563">
    <property type="entry name" value="Peptidase_S10"/>
</dbReference>
<dbReference type="Pfam" id="PF00450">
    <property type="entry name" value="Peptidase_S10"/>
    <property type="match status" value="1"/>
</dbReference>
<dbReference type="Proteomes" id="UP000800035">
    <property type="component" value="Unassembled WGS sequence"/>
</dbReference>
<evidence type="ECO:0000256" key="4">
    <source>
        <dbReference type="ARBA" id="ARBA00022645"/>
    </source>
</evidence>
<feature type="signal peptide" evidence="14">
    <location>
        <begin position="1"/>
        <end position="15"/>
    </location>
</feature>
<keyword evidence="3" id="KW-0926">Vacuole</keyword>
<proteinExistence type="inferred from homology"/>
<gene>
    <name evidence="16" type="ORF">CC80DRAFT_495457</name>
</gene>
<accession>A0A6A5TIA4</accession>
<dbReference type="PANTHER" id="PTHR11802:SF113">
    <property type="entry name" value="SERINE CARBOXYPEPTIDASE CTSA-4.1"/>
    <property type="match status" value="1"/>
</dbReference>
<keyword evidence="8" id="KW-0865">Zymogen</keyword>